<dbReference type="Gene3D" id="3.40.50.720">
    <property type="entry name" value="NAD(P)-binding Rossmann-like Domain"/>
    <property type="match status" value="1"/>
</dbReference>
<dbReference type="AlphaFoldDB" id="A0A1M6NIH0"/>
<dbReference type="OrthoDB" id="9804286at2"/>
<feature type="domain" description="THIF-type NAD/FAD binding fold" evidence="2">
    <location>
        <begin position="8"/>
        <end position="244"/>
    </location>
</feature>
<evidence type="ECO:0000313" key="4">
    <source>
        <dbReference type="Proteomes" id="UP000184016"/>
    </source>
</evidence>
<evidence type="ECO:0000256" key="1">
    <source>
        <dbReference type="ARBA" id="ARBA00009919"/>
    </source>
</evidence>
<comment type="similarity">
    <text evidence="1">Belongs to the HesA/MoeB/ThiF family.</text>
</comment>
<proteinExistence type="inferred from homology"/>
<organism evidence="3 4">
    <name type="scientific">Alicyclobacillus tolerans</name>
    <dbReference type="NCBI Taxonomy" id="90970"/>
    <lineage>
        <taxon>Bacteria</taxon>
        <taxon>Bacillati</taxon>
        <taxon>Bacillota</taxon>
        <taxon>Bacilli</taxon>
        <taxon>Bacillales</taxon>
        <taxon>Alicyclobacillaceae</taxon>
        <taxon>Alicyclobacillus</taxon>
    </lineage>
</organism>
<dbReference type="Proteomes" id="UP000184016">
    <property type="component" value="Unassembled WGS sequence"/>
</dbReference>
<dbReference type="GO" id="GO:0016779">
    <property type="term" value="F:nucleotidyltransferase activity"/>
    <property type="evidence" value="ECO:0007669"/>
    <property type="project" value="UniProtKB-KW"/>
</dbReference>
<dbReference type="PANTHER" id="PTHR10953">
    <property type="entry name" value="UBIQUITIN-ACTIVATING ENZYME E1"/>
    <property type="match status" value="1"/>
</dbReference>
<dbReference type="Pfam" id="PF00899">
    <property type="entry name" value="ThiF"/>
    <property type="match status" value="1"/>
</dbReference>
<protein>
    <submittedName>
        <fullName evidence="3">Adenylyltransferase and sulfurtransferase</fullName>
    </submittedName>
</protein>
<dbReference type="STRING" id="1830138.SAMN05443507_10659"/>
<dbReference type="InterPro" id="IPR000594">
    <property type="entry name" value="ThiF_NAD_FAD-bd"/>
</dbReference>
<reference evidence="4" key="1">
    <citation type="submission" date="2016-11" db="EMBL/GenBank/DDBJ databases">
        <authorList>
            <person name="Varghese N."/>
            <person name="Submissions S."/>
        </authorList>
    </citation>
    <scope>NUCLEOTIDE SEQUENCE [LARGE SCALE GENOMIC DNA]</scope>
    <source>
        <strain evidence="4">USBA-503</strain>
    </source>
</reference>
<dbReference type="SUPFAM" id="SSF69572">
    <property type="entry name" value="Activating enzymes of the ubiquitin-like proteins"/>
    <property type="match status" value="1"/>
</dbReference>
<dbReference type="GO" id="GO:0005829">
    <property type="term" value="C:cytosol"/>
    <property type="evidence" value="ECO:0007669"/>
    <property type="project" value="TreeGrafter"/>
</dbReference>
<evidence type="ECO:0000259" key="2">
    <source>
        <dbReference type="Pfam" id="PF00899"/>
    </source>
</evidence>
<gene>
    <name evidence="3" type="ORF">SAMN05443507_10659</name>
</gene>
<name>A0A1M6NIH0_9BACL</name>
<keyword evidence="4" id="KW-1185">Reference proteome</keyword>
<dbReference type="InterPro" id="IPR035985">
    <property type="entry name" value="Ubiquitin-activating_enz"/>
</dbReference>
<dbReference type="InterPro" id="IPR045886">
    <property type="entry name" value="ThiF/MoeB/HesA"/>
</dbReference>
<dbReference type="PANTHER" id="PTHR10953:SF102">
    <property type="entry name" value="ADENYLYLTRANSFERASE AND SULFURTRANSFERASE MOCS3"/>
    <property type="match status" value="1"/>
</dbReference>
<keyword evidence="3" id="KW-0808">Transferase</keyword>
<keyword evidence="3" id="KW-0548">Nucleotidyltransferase</keyword>
<accession>A0A1M6NIH0</accession>
<dbReference type="GO" id="GO:0008146">
    <property type="term" value="F:sulfotransferase activity"/>
    <property type="evidence" value="ECO:0007669"/>
    <property type="project" value="TreeGrafter"/>
</dbReference>
<dbReference type="GO" id="GO:0008641">
    <property type="term" value="F:ubiquitin-like modifier activating enzyme activity"/>
    <property type="evidence" value="ECO:0007669"/>
    <property type="project" value="InterPro"/>
</dbReference>
<sequence>MVDFTERYSRQIRFQPIGKEGQQMLSAARVAIVGLGALGTVLSSQLARAGVGYLRLIDRDVIEVSNLQRQLLYTEQDAEAGRAKAEAAAEALVKANSQIQIEPVLTDVTAVNAEELLGDVDVIVDGTDNLQVRYLINDVAVKHGIPWSYGGAVSSYGTTVFIEPGQTPCLVCLFGADDGSAGHDTCDTVGVLAPIVSMIASMQVAEIIKFLTGNRQALKREITYVDIWQNEFRSLRLGTPKEECICCQKRQFLSLQHKDEGLVVSFCGRQTIQIKPQGKLNVSLAILAERLKALGRVQANRNLLRFETSDCTISLFADGRALIHGVDDIWEAKRIYAQYIGL</sequence>
<dbReference type="GO" id="GO:0004792">
    <property type="term" value="F:thiosulfate-cyanide sulfurtransferase activity"/>
    <property type="evidence" value="ECO:0007669"/>
    <property type="project" value="TreeGrafter"/>
</dbReference>
<dbReference type="EMBL" id="FRAF01000006">
    <property type="protein sequence ID" value="SHJ95436.1"/>
    <property type="molecule type" value="Genomic_DNA"/>
</dbReference>
<dbReference type="CDD" id="cd00757">
    <property type="entry name" value="ThiF_MoeB_HesA_family"/>
    <property type="match status" value="1"/>
</dbReference>
<dbReference type="FunFam" id="3.40.50.720:FF:000080">
    <property type="entry name" value="Thiazole biosynthesis adenylyltransferase ThiF"/>
    <property type="match status" value="1"/>
</dbReference>
<evidence type="ECO:0000313" key="3">
    <source>
        <dbReference type="EMBL" id="SHJ95436.1"/>
    </source>
</evidence>